<dbReference type="Pfam" id="PF22010">
    <property type="entry name" value="OrtA"/>
    <property type="match status" value="1"/>
</dbReference>
<evidence type="ECO:0008006" key="3">
    <source>
        <dbReference type="Google" id="ProtNLM"/>
    </source>
</evidence>
<sequence length="104" mass="11702">MSAIKGQWVQIHRILLDIGERAPSVPEDTKNVPLELRIRGFLIEEKAEVGEMVTVETASGRRVHGKLECVEPTHEHNFGDNIPELYEAGIELTRWLTGGDRDAE</sequence>
<organism evidence="1 2">
    <name type="scientific">Mesotoga prima</name>
    <dbReference type="NCBI Taxonomy" id="1184387"/>
    <lineage>
        <taxon>Bacteria</taxon>
        <taxon>Thermotogati</taxon>
        <taxon>Thermotogota</taxon>
        <taxon>Thermotogae</taxon>
        <taxon>Kosmotogales</taxon>
        <taxon>Kosmotogaceae</taxon>
        <taxon>Mesotoga</taxon>
    </lineage>
</organism>
<name>A0A101HQB2_9BACT</name>
<protein>
    <recommendedName>
        <fullName evidence="3">2-amino-4-ketopentanoate thiolase</fullName>
    </recommendedName>
</protein>
<evidence type="ECO:0000313" key="2">
    <source>
        <dbReference type="Proteomes" id="UP000054092"/>
    </source>
</evidence>
<dbReference type="InterPro" id="IPR047755">
    <property type="entry name" value="OrtA"/>
</dbReference>
<dbReference type="PATRIC" id="fig|1184387.3.peg.1090"/>
<dbReference type="NCBIfam" id="NF040739">
    <property type="entry name" value="ornith_OrtA"/>
    <property type="match status" value="1"/>
</dbReference>
<dbReference type="Proteomes" id="UP000054092">
    <property type="component" value="Unassembled WGS sequence"/>
</dbReference>
<reference evidence="2" key="1">
    <citation type="journal article" date="2015" name="MBio">
        <title>Genome-Resolved Metagenomic Analysis Reveals Roles for Candidate Phyla and Other Microbial Community Members in Biogeochemical Transformations in Oil Reservoirs.</title>
        <authorList>
            <person name="Hu P."/>
            <person name="Tom L."/>
            <person name="Singh A."/>
            <person name="Thomas B.C."/>
            <person name="Baker B.J."/>
            <person name="Piceno Y.M."/>
            <person name="Andersen G.L."/>
            <person name="Banfield J.F."/>
        </authorList>
    </citation>
    <scope>NUCLEOTIDE SEQUENCE [LARGE SCALE GENOMIC DNA]</scope>
</reference>
<comment type="caution">
    <text evidence="1">The sequence shown here is derived from an EMBL/GenBank/DDBJ whole genome shotgun (WGS) entry which is preliminary data.</text>
</comment>
<proteinExistence type="predicted"/>
<dbReference type="AlphaFoldDB" id="A0A101HQB2"/>
<dbReference type="EMBL" id="LGGP01000099">
    <property type="protein sequence ID" value="KUK80894.1"/>
    <property type="molecule type" value="Genomic_DNA"/>
</dbReference>
<accession>A0A101HQB2</accession>
<gene>
    <name evidence="1" type="ORF">XD94_0707</name>
</gene>
<evidence type="ECO:0000313" key="1">
    <source>
        <dbReference type="EMBL" id="KUK80894.1"/>
    </source>
</evidence>